<comment type="catalytic activity">
    <reaction evidence="12">
        <text>urate + NADH + O2 + H(+) = 5-hydroxyisourate + NAD(+) + H2O</text>
        <dbReference type="Rhea" id="RHEA:27329"/>
        <dbReference type="ChEBI" id="CHEBI:15377"/>
        <dbReference type="ChEBI" id="CHEBI:15378"/>
        <dbReference type="ChEBI" id="CHEBI:15379"/>
        <dbReference type="ChEBI" id="CHEBI:17775"/>
        <dbReference type="ChEBI" id="CHEBI:18072"/>
        <dbReference type="ChEBI" id="CHEBI:57540"/>
        <dbReference type="ChEBI" id="CHEBI:57945"/>
        <dbReference type="EC" id="1.14.13.113"/>
    </reaction>
</comment>
<name>A0A1I1LS03_9GAMM</name>
<evidence type="ECO:0000313" key="14">
    <source>
        <dbReference type="EMBL" id="SFC75755.1"/>
    </source>
</evidence>
<keyword evidence="8" id="KW-0503">Monooxygenase</keyword>
<protein>
    <recommendedName>
        <fullName evidence="11">FAD-dependent urate hydroxylase</fullName>
        <ecNumber evidence="10">1.14.13.113</ecNumber>
    </recommendedName>
</protein>
<keyword evidence="4" id="KW-0659">Purine metabolism</keyword>
<comment type="pathway">
    <text evidence="2">Purine metabolism; urate degradation.</text>
</comment>
<evidence type="ECO:0000256" key="2">
    <source>
        <dbReference type="ARBA" id="ARBA00004705"/>
    </source>
</evidence>
<dbReference type="GO" id="GO:0006144">
    <property type="term" value="P:purine nucleobase metabolic process"/>
    <property type="evidence" value="ECO:0007669"/>
    <property type="project" value="UniProtKB-KW"/>
</dbReference>
<evidence type="ECO:0000256" key="7">
    <source>
        <dbReference type="ARBA" id="ARBA00023027"/>
    </source>
</evidence>
<gene>
    <name evidence="14" type="ORF">SAMN05421848_2663</name>
</gene>
<dbReference type="InterPro" id="IPR002938">
    <property type="entry name" value="FAD-bd"/>
</dbReference>
<keyword evidence="5" id="KW-0274">FAD</keyword>
<dbReference type="STRING" id="402385.SAMN05421848_2663"/>
<evidence type="ECO:0000256" key="1">
    <source>
        <dbReference type="ARBA" id="ARBA00001974"/>
    </source>
</evidence>
<evidence type="ECO:0000313" key="15">
    <source>
        <dbReference type="Proteomes" id="UP000199046"/>
    </source>
</evidence>
<evidence type="ECO:0000256" key="11">
    <source>
        <dbReference type="ARBA" id="ARBA00035262"/>
    </source>
</evidence>
<dbReference type="OrthoDB" id="9782160at2"/>
<dbReference type="Proteomes" id="UP000199046">
    <property type="component" value="Unassembled WGS sequence"/>
</dbReference>
<dbReference type="GO" id="GO:0004846">
    <property type="term" value="F:urate oxidase activity"/>
    <property type="evidence" value="ECO:0007669"/>
    <property type="project" value="InterPro"/>
</dbReference>
<evidence type="ECO:0000256" key="12">
    <source>
        <dbReference type="ARBA" id="ARBA00047521"/>
    </source>
</evidence>
<keyword evidence="6" id="KW-0560">Oxidoreductase</keyword>
<comment type="similarity">
    <text evidence="9">Belongs to the FAD-dependent urate hydroxylase family.</text>
</comment>
<evidence type="ECO:0000256" key="9">
    <source>
        <dbReference type="ARBA" id="ARBA00035121"/>
    </source>
</evidence>
<evidence type="ECO:0000256" key="4">
    <source>
        <dbReference type="ARBA" id="ARBA00022631"/>
    </source>
</evidence>
<keyword evidence="15" id="KW-1185">Reference proteome</keyword>
<evidence type="ECO:0000256" key="8">
    <source>
        <dbReference type="ARBA" id="ARBA00023033"/>
    </source>
</evidence>
<dbReference type="InterPro" id="IPR036188">
    <property type="entry name" value="FAD/NAD-bd_sf"/>
</dbReference>
<dbReference type="SUPFAM" id="SSF51905">
    <property type="entry name" value="FAD/NAD(P)-binding domain"/>
    <property type="match status" value="1"/>
</dbReference>
<dbReference type="GO" id="GO:0071949">
    <property type="term" value="F:FAD binding"/>
    <property type="evidence" value="ECO:0007669"/>
    <property type="project" value="InterPro"/>
</dbReference>
<dbReference type="EC" id="1.14.13.113" evidence="10"/>
<sequence length="390" mass="43090">MNIVIIGAGMGGLTAALALQLQGHRVSVHDRVRELRPAGAALSIWSNGARVLQQLGLGSAIEQASGNMQAMRYFSHDGALLTGFSLTPLHDAVGQPACPIARSELQRLLLEAVGREHVHLGEQCLDFQTDAQGVTVHFDNARTRRADLLIIADGTHSKLRDRVAGKAIQRRYCGYVNWNVRVPAHTDLAPLDHWDQYIGHHQRVSLMPMGNGGNADHQPEFYCFFDVPLPLEALDDRGDYRTELRHHFSGWAPEVTRLIERLDPALMARVPIHDIDPLDSLVAERVALLGDAAHAMAPDLGQGGCQAMEDAWVLAKALSEYRDLPEALEAYDRARVDRVGDIILRARKRAEMTHGHDPAATDRWYRELAREDGRHIMAGMQKTIDGGPLA</sequence>
<evidence type="ECO:0000256" key="10">
    <source>
        <dbReference type="ARBA" id="ARBA00035128"/>
    </source>
</evidence>
<keyword evidence="7" id="KW-0520">NAD</keyword>
<dbReference type="InterPro" id="IPR047712">
    <property type="entry name" value="HpxO"/>
</dbReference>
<dbReference type="PRINTS" id="PR00420">
    <property type="entry name" value="RNGMNOXGNASE"/>
</dbReference>
<dbReference type="InterPro" id="IPR050493">
    <property type="entry name" value="FAD-dep_Monooxygenase_BioMet"/>
</dbReference>
<dbReference type="NCBIfam" id="NF033623">
    <property type="entry name" value="urate_HpxO"/>
    <property type="match status" value="1"/>
</dbReference>
<evidence type="ECO:0000256" key="5">
    <source>
        <dbReference type="ARBA" id="ARBA00022827"/>
    </source>
</evidence>
<feature type="domain" description="FAD-binding" evidence="13">
    <location>
        <begin position="2"/>
        <end position="341"/>
    </location>
</feature>
<keyword evidence="3" id="KW-0285">Flavoprotein</keyword>
<comment type="cofactor">
    <cofactor evidence="1">
        <name>FAD</name>
        <dbReference type="ChEBI" id="CHEBI:57692"/>
    </cofactor>
</comment>
<evidence type="ECO:0000259" key="13">
    <source>
        <dbReference type="Pfam" id="PF01494"/>
    </source>
</evidence>
<dbReference type="PANTHER" id="PTHR13789">
    <property type="entry name" value="MONOOXYGENASE"/>
    <property type="match status" value="1"/>
</dbReference>
<proteinExistence type="inferred from homology"/>
<evidence type="ECO:0000256" key="3">
    <source>
        <dbReference type="ARBA" id="ARBA00022630"/>
    </source>
</evidence>
<reference evidence="15" key="1">
    <citation type="submission" date="2016-10" db="EMBL/GenBank/DDBJ databases">
        <authorList>
            <person name="Varghese N."/>
            <person name="Submissions S."/>
        </authorList>
    </citation>
    <scope>NUCLEOTIDE SEQUENCE [LARGE SCALE GENOMIC DNA]</scope>
    <source>
        <strain evidence="15">DSM 23439</strain>
    </source>
</reference>
<dbReference type="PANTHER" id="PTHR13789:SF309">
    <property type="entry name" value="PUTATIVE (AFU_ORTHOLOGUE AFUA_6G14510)-RELATED"/>
    <property type="match status" value="1"/>
</dbReference>
<evidence type="ECO:0000256" key="6">
    <source>
        <dbReference type="ARBA" id="ARBA00023002"/>
    </source>
</evidence>
<dbReference type="Gene3D" id="3.50.50.60">
    <property type="entry name" value="FAD/NAD(P)-binding domain"/>
    <property type="match status" value="1"/>
</dbReference>
<dbReference type="AlphaFoldDB" id="A0A1I1LS03"/>
<dbReference type="GO" id="GO:0102099">
    <property type="term" value="F:FAD-dependent urate hydroxylase activity"/>
    <property type="evidence" value="ECO:0007669"/>
    <property type="project" value="UniProtKB-EC"/>
</dbReference>
<dbReference type="EMBL" id="FOLY01000005">
    <property type="protein sequence ID" value="SFC75755.1"/>
    <property type="molecule type" value="Genomic_DNA"/>
</dbReference>
<dbReference type="Pfam" id="PF01494">
    <property type="entry name" value="FAD_binding_3"/>
    <property type="match status" value="1"/>
</dbReference>
<dbReference type="GO" id="GO:0019628">
    <property type="term" value="P:urate catabolic process"/>
    <property type="evidence" value="ECO:0007669"/>
    <property type="project" value="InterPro"/>
</dbReference>
<accession>A0A1I1LS03</accession>
<dbReference type="RefSeq" id="WP_090134847.1">
    <property type="nucleotide sequence ID" value="NZ_FOLY01000005.1"/>
</dbReference>
<organism evidence="14 15">
    <name type="scientific">Kushneria avicenniae</name>
    <dbReference type="NCBI Taxonomy" id="402385"/>
    <lineage>
        <taxon>Bacteria</taxon>
        <taxon>Pseudomonadati</taxon>
        <taxon>Pseudomonadota</taxon>
        <taxon>Gammaproteobacteria</taxon>
        <taxon>Oceanospirillales</taxon>
        <taxon>Halomonadaceae</taxon>
        <taxon>Kushneria</taxon>
    </lineage>
</organism>